<dbReference type="EMBL" id="CP018093">
    <property type="protein sequence ID" value="APD49762.1"/>
    <property type="molecule type" value="Genomic_DNA"/>
</dbReference>
<keyword evidence="11" id="KW-1185">Reference proteome</keyword>
<evidence type="ECO:0000259" key="9">
    <source>
        <dbReference type="Pfam" id="PF13567"/>
    </source>
</evidence>
<keyword evidence="5 6" id="KW-0472">Membrane</keyword>
<feature type="domain" description="ComEC/Rec2-related protein" evidence="8">
    <location>
        <begin position="162"/>
        <end position="425"/>
    </location>
</feature>
<keyword evidence="7" id="KW-0732">Signal</keyword>
<evidence type="ECO:0000313" key="11">
    <source>
        <dbReference type="Proteomes" id="UP000182459"/>
    </source>
</evidence>
<accession>A0AAC9J5W3</accession>
<gene>
    <name evidence="10" type="ORF">FSC454_00695</name>
</gene>
<evidence type="ECO:0000256" key="3">
    <source>
        <dbReference type="ARBA" id="ARBA00022692"/>
    </source>
</evidence>
<reference evidence="10 11" key="1">
    <citation type="submission" date="2016-11" db="EMBL/GenBank/DDBJ databases">
        <authorList>
            <person name="Hagglund E."/>
            <person name="Bystrom M."/>
            <person name="Naslund J."/>
            <person name="Stenberg P."/>
            <person name="Sjodin A."/>
        </authorList>
    </citation>
    <scope>NUCLEOTIDE SEQUENCE [LARGE SCALE GENOMIC DNA]</scope>
    <source>
        <strain evidence="10 11">CCUG 58020</strain>
    </source>
</reference>
<feature type="domain" description="DUF4131" evidence="9">
    <location>
        <begin position="8"/>
        <end position="118"/>
    </location>
</feature>
<dbReference type="Proteomes" id="UP000182459">
    <property type="component" value="Chromosome"/>
</dbReference>
<keyword evidence="2" id="KW-1003">Cell membrane</keyword>
<feature type="transmembrane region" description="Helical" evidence="6">
    <location>
        <begin position="320"/>
        <end position="339"/>
    </location>
</feature>
<evidence type="ECO:0000256" key="7">
    <source>
        <dbReference type="SAM" id="SignalP"/>
    </source>
</evidence>
<proteinExistence type="predicted"/>
<dbReference type="InterPro" id="IPR004477">
    <property type="entry name" value="ComEC_N"/>
</dbReference>
<dbReference type="InterPro" id="IPR052159">
    <property type="entry name" value="Competence_DNA_uptake"/>
</dbReference>
<sequence>MSVRQRCLLAILLFISSVCSSYTYDKLEEFKYNQNILLTGIVSGIPKLQDDQYEFIFHSYKYGDILLKAAKSYRHYIIPANKLEIEAKIYKPHEYDNLAAFNYAEYLEHNDIIALGRVIDNSAIAYKGTASLYLPERIRYYLYNYLQNHLRDYKQKDFAIALLIGDKNFNQFQQNLLISSGTSHLMVISGLHVGLLALIAFIIFRGLWSLSPRLCRKLPAQYIGVIASVIIAFIYSLLAGFSLPTQRALIMLLVVAMLWLFGKRISIVKSLLVAFVIILLLDFESIYSISLWLSFSAVILLVIISIALQQYRSKLAKTLLAQTYLAIFLVPISVYYFGGFSIVSILANIVAIPLVSFVIVPLLLLSLLLSFIGVKLWLLPMLFLKFLVAYLSFLTNYAGFISYWSYFSFFSLVITILGIILVIFPFSKSLRILGLAMCLVFFQSSQNNTEKYQRFQIDIFDTQDQMVLVQDEGKNLLYTTAKNLANEYLLVNILESYLRFTGIKQIDYLIIVDGNKNLNLKLIRQITSIKTVITNISTNEDVQKCSYTNNFKLNNHSSVKLLSNAQSCFISLNYQSKEFLLADNSNQKAQQQLYILYNRVIKPQIIITSAILDSRFLSQGVDYLVYISNKPLKGQNDQNTKLKIFDTYANGAIAITIDNHNNITISSQLKQY</sequence>
<evidence type="ECO:0000256" key="2">
    <source>
        <dbReference type="ARBA" id="ARBA00022475"/>
    </source>
</evidence>
<comment type="subcellular location">
    <subcellularLocation>
        <location evidence="1">Cell membrane</location>
        <topology evidence="1">Multi-pass membrane protein</topology>
    </subcellularLocation>
</comment>
<evidence type="ECO:0000256" key="1">
    <source>
        <dbReference type="ARBA" id="ARBA00004651"/>
    </source>
</evidence>
<dbReference type="Pfam" id="PF13567">
    <property type="entry name" value="DUF4131"/>
    <property type="match status" value="1"/>
</dbReference>
<feature type="chain" id="PRO_5042214326" evidence="7">
    <location>
        <begin position="24"/>
        <end position="672"/>
    </location>
</feature>
<dbReference type="RefSeq" id="WP_066045038.1">
    <property type="nucleotide sequence ID" value="NZ_CP018093.1"/>
</dbReference>
<dbReference type="KEGG" id="fhi:FSC454_00695"/>
<evidence type="ECO:0000256" key="6">
    <source>
        <dbReference type="SAM" id="Phobius"/>
    </source>
</evidence>
<keyword evidence="4 6" id="KW-1133">Transmembrane helix</keyword>
<dbReference type="InterPro" id="IPR025405">
    <property type="entry name" value="DUF4131"/>
</dbReference>
<dbReference type="PANTHER" id="PTHR30619">
    <property type="entry name" value="DNA INTERNALIZATION/COMPETENCE PROTEIN COMEC/REC2"/>
    <property type="match status" value="1"/>
</dbReference>
<evidence type="ECO:0000256" key="4">
    <source>
        <dbReference type="ARBA" id="ARBA00022989"/>
    </source>
</evidence>
<feature type="transmembrane region" description="Helical" evidence="6">
    <location>
        <begin position="289"/>
        <end position="308"/>
    </location>
</feature>
<evidence type="ECO:0000259" key="8">
    <source>
        <dbReference type="Pfam" id="PF03772"/>
    </source>
</evidence>
<feature type="transmembrane region" description="Helical" evidence="6">
    <location>
        <begin position="376"/>
        <end position="397"/>
    </location>
</feature>
<dbReference type="AlphaFoldDB" id="A0AAC9J5W3"/>
<protein>
    <submittedName>
        <fullName evidence="10">Competence protein</fullName>
    </submittedName>
</protein>
<dbReference type="PANTHER" id="PTHR30619:SF1">
    <property type="entry name" value="RECOMBINATION PROTEIN 2"/>
    <property type="match status" value="1"/>
</dbReference>
<evidence type="ECO:0000313" key="10">
    <source>
        <dbReference type="EMBL" id="APD49762.1"/>
    </source>
</evidence>
<dbReference type="Pfam" id="PF03772">
    <property type="entry name" value="Competence"/>
    <property type="match status" value="1"/>
</dbReference>
<name>A0AAC9J5W3_9GAMM</name>
<feature type="transmembrane region" description="Helical" evidence="6">
    <location>
        <begin position="345"/>
        <end position="369"/>
    </location>
</feature>
<feature type="transmembrane region" description="Helical" evidence="6">
    <location>
        <begin position="220"/>
        <end position="238"/>
    </location>
</feature>
<feature type="transmembrane region" description="Helical" evidence="6">
    <location>
        <begin position="403"/>
        <end position="424"/>
    </location>
</feature>
<organism evidence="10 11">
    <name type="scientific">Francisella hispaniensis FSC454</name>
    <dbReference type="NCBI Taxonomy" id="1088883"/>
    <lineage>
        <taxon>Bacteria</taxon>
        <taxon>Pseudomonadati</taxon>
        <taxon>Pseudomonadota</taxon>
        <taxon>Gammaproteobacteria</taxon>
        <taxon>Thiotrichales</taxon>
        <taxon>Francisellaceae</taxon>
        <taxon>Francisella</taxon>
    </lineage>
</organism>
<evidence type="ECO:0000256" key="5">
    <source>
        <dbReference type="ARBA" id="ARBA00023136"/>
    </source>
</evidence>
<feature type="signal peptide" evidence="7">
    <location>
        <begin position="1"/>
        <end position="23"/>
    </location>
</feature>
<dbReference type="NCBIfam" id="TIGR00360">
    <property type="entry name" value="ComEC_N-term"/>
    <property type="match status" value="1"/>
</dbReference>
<dbReference type="GO" id="GO:0005886">
    <property type="term" value="C:plasma membrane"/>
    <property type="evidence" value="ECO:0007669"/>
    <property type="project" value="UniProtKB-SubCell"/>
</dbReference>
<keyword evidence="3 6" id="KW-0812">Transmembrane</keyword>
<feature type="transmembrane region" description="Helical" evidence="6">
    <location>
        <begin position="185"/>
        <end position="208"/>
    </location>
</feature>
<feature type="transmembrane region" description="Helical" evidence="6">
    <location>
        <begin position="266"/>
        <end position="283"/>
    </location>
</feature>